<feature type="compositionally biased region" description="Basic and acidic residues" evidence="1">
    <location>
        <begin position="99"/>
        <end position="112"/>
    </location>
</feature>
<dbReference type="OrthoDB" id="2553651at2759"/>
<dbReference type="Proteomes" id="UP000886653">
    <property type="component" value="Unassembled WGS sequence"/>
</dbReference>
<keyword evidence="2" id="KW-0812">Transmembrane</keyword>
<name>A0A9P6T741_9BASI</name>
<dbReference type="AlphaFoldDB" id="A0A9P6T741"/>
<keyword evidence="2" id="KW-0472">Membrane</keyword>
<evidence type="ECO:0000313" key="4">
    <source>
        <dbReference type="Proteomes" id="UP000886653"/>
    </source>
</evidence>
<dbReference type="EMBL" id="MU167383">
    <property type="protein sequence ID" value="KAG0141516.1"/>
    <property type="molecule type" value="Genomic_DNA"/>
</dbReference>
<feature type="compositionally biased region" description="Basic residues" evidence="1">
    <location>
        <begin position="86"/>
        <end position="98"/>
    </location>
</feature>
<feature type="region of interest" description="Disordered" evidence="1">
    <location>
        <begin position="1"/>
        <end position="112"/>
    </location>
</feature>
<evidence type="ECO:0008006" key="5">
    <source>
        <dbReference type="Google" id="ProtNLM"/>
    </source>
</evidence>
<keyword evidence="2" id="KW-1133">Transmembrane helix</keyword>
<sequence length="182" mass="20169">MSYASVAASNTLPVADQPKPDPGLLEGPTDDIASGHANQTSRPDVDSKINTVPADWSGKSQFEEDLDRSVTESKETDEEKNLSNKKSSHNNHNHNRTKRPAEKLDKVSKKAKRELEKPSIQFGLMTILNLSVLTGVGFVAFKNWDKPHWDRRIVSATVIGLGALFGSQGYLGSLFYDQKKRF</sequence>
<feature type="transmembrane region" description="Helical" evidence="2">
    <location>
        <begin position="153"/>
        <end position="176"/>
    </location>
</feature>
<feature type="transmembrane region" description="Helical" evidence="2">
    <location>
        <begin position="122"/>
        <end position="141"/>
    </location>
</feature>
<reference evidence="3" key="1">
    <citation type="submission" date="2013-11" db="EMBL/GenBank/DDBJ databases">
        <title>Genome sequence of the fusiform rust pathogen reveals effectors for host alternation and coevolution with pine.</title>
        <authorList>
            <consortium name="DOE Joint Genome Institute"/>
            <person name="Smith K."/>
            <person name="Pendleton A."/>
            <person name="Kubisiak T."/>
            <person name="Anderson C."/>
            <person name="Salamov A."/>
            <person name="Aerts A."/>
            <person name="Riley R."/>
            <person name="Clum A."/>
            <person name="Lindquist E."/>
            <person name="Ence D."/>
            <person name="Campbell M."/>
            <person name="Kronenberg Z."/>
            <person name="Feau N."/>
            <person name="Dhillon B."/>
            <person name="Hamelin R."/>
            <person name="Burleigh J."/>
            <person name="Smith J."/>
            <person name="Yandell M."/>
            <person name="Nelson C."/>
            <person name="Grigoriev I."/>
            <person name="Davis J."/>
        </authorList>
    </citation>
    <scope>NUCLEOTIDE SEQUENCE</scope>
    <source>
        <strain evidence="3">G11</strain>
    </source>
</reference>
<keyword evidence="4" id="KW-1185">Reference proteome</keyword>
<protein>
    <recommendedName>
        <fullName evidence="5">Mitochondrial outer membrane protein OM14 C-terminal domain-containing protein</fullName>
    </recommendedName>
</protein>
<feature type="compositionally biased region" description="Basic and acidic residues" evidence="1">
    <location>
        <begin position="67"/>
        <end position="82"/>
    </location>
</feature>
<comment type="caution">
    <text evidence="3">The sequence shown here is derived from an EMBL/GenBank/DDBJ whole genome shotgun (WGS) entry which is preliminary data.</text>
</comment>
<evidence type="ECO:0000256" key="1">
    <source>
        <dbReference type="SAM" id="MobiDB-lite"/>
    </source>
</evidence>
<accession>A0A9P6T741</accession>
<gene>
    <name evidence="3" type="ORF">CROQUDRAFT_663729</name>
</gene>
<evidence type="ECO:0000313" key="3">
    <source>
        <dbReference type="EMBL" id="KAG0141516.1"/>
    </source>
</evidence>
<proteinExistence type="predicted"/>
<evidence type="ECO:0000256" key="2">
    <source>
        <dbReference type="SAM" id="Phobius"/>
    </source>
</evidence>
<organism evidence="3 4">
    <name type="scientific">Cronartium quercuum f. sp. fusiforme G11</name>
    <dbReference type="NCBI Taxonomy" id="708437"/>
    <lineage>
        <taxon>Eukaryota</taxon>
        <taxon>Fungi</taxon>
        <taxon>Dikarya</taxon>
        <taxon>Basidiomycota</taxon>
        <taxon>Pucciniomycotina</taxon>
        <taxon>Pucciniomycetes</taxon>
        <taxon>Pucciniales</taxon>
        <taxon>Coleosporiaceae</taxon>
        <taxon>Cronartium</taxon>
    </lineage>
</organism>